<dbReference type="STRING" id="1216006.VA7868_00114"/>
<gene>
    <name evidence="4" type="ORF">VA7868_00114</name>
</gene>
<dbReference type="EMBL" id="FQXZ01000003">
    <property type="protein sequence ID" value="SHH63659.1"/>
    <property type="molecule type" value="Genomic_DNA"/>
</dbReference>
<keyword evidence="2" id="KW-0732">Signal</keyword>
<protein>
    <submittedName>
        <fullName evidence="4">Trypsin</fullName>
    </submittedName>
</protein>
<evidence type="ECO:0000259" key="3">
    <source>
        <dbReference type="PROSITE" id="PS50240"/>
    </source>
</evidence>
<name>A0A1M5UKY1_9VIBR</name>
<dbReference type="GO" id="GO:0006508">
    <property type="term" value="P:proteolysis"/>
    <property type="evidence" value="ECO:0007669"/>
    <property type="project" value="InterPro"/>
</dbReference>
<dbReference type="OrthoDB" id="9813836at2"/>
<dbReference type="Proteomes" id="UP000184608">
    <property type="component" value="Unassembled WGS sequence"/>
</dbReference>
<feature type="signal peptide" evidence="2">
    <location>
        <begin position="1"/>
        <end position="20"/>
    </location>
</feature>
<dbReference type="Pfam" id="PF00089">
    <property type="entry name" value="Trypsin"/>
    <property type="match status" value="1"/>
</dbReference>
<keyword evidence="5" id="KW-1185">Reference proteome</keyword>
<dbReference type="RefSeq" id="WP_073601917.1">
    <property type="nucleotide sequence ID" value="NZ_FQXZ01000003.1"/>
</dbReference>
<proteinExistence type="predicted"/>
<sequence length="505" mass="55079">MKKYIPLLITGLSLPVIAMASSQVNGVSTNPAPQVIPSQLPGSPLMAAIVHRLPSSYDGMNKHFCDAVFLGGRYWLTSAQCADLIMFGPEVNADVIVGIKNLDQMETDGKKIAIKNIYRHPLAKDLDTTQDGLYDYNIAVLELDEAVAGTAIEPASAELVNSLVSGQPLQLTGWRELGDASTGVLYSATQHQTEVSYVERSTCQNVGEYYASTGGYFESMAELYASIEKDYASLGEDVICAGDYIHAAVGDRASPLIINDQGTPKLAGITSWGNKSFSDTPYGVYTNVGLVHDWIENIITGQWATPIKADSYSDEKVVLVDVPVENHSQQPFTITDINLPEGVTLDSNWCDSELQVDESCSLTFRVNKEEAGHMRENFDYEIQAGLFVEGAPYSYIPVSLWMTYGYPIKVSSNSDNNVTLVTVPVDNQHDEPFSVTEVYLPDGVTIHDNHCRTPVAPANTCNITFRVNKEEAGIEPGDVFNDLSVLMVTDNAPYSVRAILTMNNG</sequence>
<dbReference type="AlphaFoldDB" id="A0A1M5UKY1"/>
<dbReference type="GO" id="GO:0004252">
    <property type="term" value="F:serine-type endopeptidase activity"/>
    <property type="evidence" value="ECO:0007669"/>
    <property type="project" value="InterPro"/>
</dbReference>
<feature type="chain" id="PRO_5012725655" evidence="2">
    <location>
        <begin position="21"/>
        <end position="505"/>
    </location>
</feature>
<reference evidence="4 5" key="1">
    <citation type="submission" date="2016-11" db="EMBL/GenBank/DDBJ databases">
        <authorList>
            <person name="Jaros S."/>
            <person name="Januszkiewicz K."/>
            <person name="Wedrychowicz H."/>
        </authorList>
    </citation>
    <scope>NUCLEOTIDE SEQUENCE [LARGE SCALE GENOMIC DNA]</scope>
    <source>
        <strain evidence="4 5">CECT 7868</strain>
    </source>
</reference>
<keyword evidence="1" id="KW-1015">Disulfide bond</keyword>
<evidence type="ECO:0000256" key="1">
    <source>
        <dbReference type="ARBA" id="ARBA00023157"/>
    </source>
</evidence>
<dbReference type="Gene3D" id="2.40.10.10">
    <property type="entry name" value="Trypsin-like serine proteases"/>
    <property type="match status" value="1"/>
</dbReference>
<dbReference type="SMART" id="SM00020">
    <property type="entry name" value="Tryp_SPc"/>
    <property type="match status" value="1"/>
</dbReference>
<evidence type="ECO:0000313" key="5">
    <source>
        <dbReference type="Proteomes" id="UP000184608"/>
    </source>
</evidence>
<dbReference type="PANTHER" id="PTHR24256">
    <property type="entry name" value="TRYPTASE-RELATED"/>
    <property type="match status" value="1"/>
</dbReference>
<evidence type="ECO:0000313" key="4">
    <source>
        <dbReference type="EMBL" id="SHH63659.1"/>
    </source>
</evidence>
<dbReference type="SUPFAM" id="SSF50494">
    <property type="entry name" value="Trypsin-like serine proteases"/>
    <property type="match status" value="1"/>
</dbReference>
<organism evidence="4 5">
    <name type="scientific">Vibrio aerogenes CECT 7868</name>
    <dbReference type="NCBI Taxonomy" id="1216006"/>
    <lineage>
        <taxon>Bacteria</taxon>
        <taxon>Pseudomonadati</taxon>
        <taxon>Pseudomonadota</taxon>
        <taxon>Gammaproteobacteria</taxon>
        <taxon>Vibrionales</taxon>
        <taxon>Vibrionaceae</taxon>
        <taxon>Vibrio</taxon>
    </lineage>
</organism>
<dbReference type="InterPro" id="IPR001254">
    <property type="entry name" value="Trypsin_dom"/>
</dbReference>
<dbReference type="PROSITE" id="PS50240">
    <property type="entry name" value="TRYPSIN_DOM"/>
    <property type="match status" value="1"/>
</dbReference>
<dbReference type="InterPro" id="IPR009003">
    <property type="entry name" value="Peptidase_S1_PA"/>
</dbReference>
<feature type="domain" description="Peptidase S1" evidence="3">
    <location>
        <begin position="23"/>
        <end position="300"/>
    </location>
</feature>
<evidence type="ECO:0000256" key="2">
    <source>
        <dbReference type="SAM" id="SignalP"/>
    </source>
</evidence>
<dbReference type="InterPro" id="IPR051487">
    <property type="entry name" value="Ser/Thr_Proteases_Immune/Dev"/>
</dbReference>
<dbReference type="InterPro" id="IPR043504">
    <property type="entry name" value="Peptidase_S1_PA_chymotrypsin"/>
</dbReference>
<accession>A0A1M5UKY1</accession>